<name>A0ABT2TE67_9FIRM</name>
<reference evidence="5 6" key="1">
    <citation type="journal article" date="2021" name="ISME Commun">
        <title>Automated analysis of genomic sequences facilitates high-throughput and comprehensive description of bacteria.</title>
        <authorList>
            <person name="Hitch T.C.A."/>
        </authorList>
    </citation>
    <scope>NUCLEOTIDE SEQUENCE [LARGE SCALE GENOMIC DNA]</scope>
    <source>
        <strain evidence="5 6">H2_18</strain>
    </source>
</reference>
<dbReference type="Gene3D" id="1.10.10.10">
    <property type="entry name" value="Winged helix-like DNA-binding domain superfamily/Winged helix DNA-binding domain"/>
    <property type="match status" value="1"/>
</dbReference>
<comment type="caution">
    <text evidence="5">The sequence shown here is derived from an EMBL/GenBank/DDBJ whole genome shotgun (WGS) entry which is preliminary data.</text>
</comment>
<dbReference type="SMART" id="SM00420">
    <property type="entry name" value="HTH_DEOR"/>
    <property type="match status" value="1"/>
</dbReference>
<dbReference type="InterPro" id="IPR014036">
    <property type="entry name" value="DeoR-like_C"/>
</dbReference>
<dbReference type="SMART" id="SM01134">
    <property type="entry name" value="DeoRC"/>
    <property type="match status" value="1"/>
</dbReference>
<keyword evidence="3" id="KW-0804">Transcription</keyword>
<evidence type="ECO:0000313" key="5">
    <source>
        <dbReference type="EMBL" id="MCU6748107.1"/>
    </source>
</evidence>
<evidence type="ECO:0000259" key="4">
    <source>
        <dbReference type="PROSITE" id="PS51000"/>
    </source>
</evidence>
<dbReference type="InterPro" id="IPR036388">
    <property type="entry name" value="WH-like_DNA-bd_sf"/>
</dbReference>
<dbReference type="InterPro" id="IPR036390">
    <property type="entry name" value="WH_DNA-bd_sf"/>
</dbReference>
<protein>
    <submittedName>
        <fullName evidence="5">DeoR/GlpR family DNA-binding transcription regulator</fullName>
    </submittedName>
</protein>
<evidence type="ECO:0000256" key="3">
    <source>
        <dbReference type="ARBA" id="ARBA00023163"/>
    </source>
</evidence>
<dbReference type="InterPro" id="IPR050313">
    <property type="entry name" value="Carb_Metab_HTH_regulators"/>
</dbReference>
<feature type="domain" description="HTH deoR-type" evidence="4">
    <location>
        <begin position="10"/>
        <end position="65"/>
    </location>
</feature>
<evidence type="ECO:0000313" key="6">
    <source>
        <dbReference type="Proteomes" id="UP001652394"/>
    </source>
</evidence>
<dbReference type="PROSITE" id="PS00894">
    <property type="entry name" value="HTH_DEOR_1"/>
    <property type="match status" value="1"/>
</dbReference>
<keyword evidence="1" id="KW-0805">Transcription regulation</keyword>
<dbReference type="SUPFAM" id="SSF100950">
    <property type="entry name" value="NagB/RpiA/CoA transferase-like"/>
    <property type="match status" value="1"/>
</dbReference>
<dbReference type="RefSeq" id="WP_242866602.1">
    <property type="nucleotide sequence ID" value="NZ_JAOQJX010000016.1"/>
</dbReference>
<dbReference type="InterPro" id="IPR018356">
    <property type="entry name" value="Tscrpt_reg_HTH_DeoR_CS"/>
</dbReference>
<organism evidence="5 6">
    <name type="scientific">Faecalicatena acetigenes</name>
    <dbReference type="NCBI Taxonomy" id="2981790"/>
    <lineage>
        <taxon>Bacteria</taxon>
        <taxon>Bacillati</taxon>
        <taxon>Bacillota</taxon>
        <taxon>Clostridia</taxon>
        <taxon>Lachnospirales</taxon>
        <taxon>Lachnospiraceae</taxon>
        <taxon>Faecalicatena</taxon>
    </lineage>
</organism>
<dbReference type="GO" id="GO:0003677">
    <property type="term" value="F:DNA binding"/>
    <property type="evidence" value="ECO:0007669"/>
    <property type="project" value="UniProtKB-KW"/>
</dbReference>
<evidence type="ECO:0000256" key="1">
    <source>
        <dbReference type="ARBA" id="ARBA00023015"/>
    </source>
</evidence>
<dbReference type="Pfam" id="PF00455">
    <property type="entry name" value="DeoRC"/>
    <property type="match status" value="1"/>
</dbReference>
<dbReference type="PROSITE" id="PS51000">
    <property type="entry name" value="HTH_DEOR_2"/>
    <property type="match status" value="1"/>
</dbReference>
<dbReference type="PRINTS" id="PR00037">
    <property type="entry name" value="HTHLACR"/>
</dbReference>
<gene>
    <name evidence="5" type="ORF">OCV51_10655</name>
</gene>
<evidence type="ECO:0000256" key="2">
    <source>
        <dbReference type="ARBA" id="ARBA00023125"/>
    </source>
</evidence>
<accession>A0ABT2TE67</accession>
<proteinExistence type="predicted"/>
<sequence>MAMKRERAYVEGRRKQILALMKENPAVRVDELAEKFQVSLITIRRDLQYLEEKNLLVRFYGGAVCAKAEKKEDGEISVYRNLIAKYAASLVEPGDSLFINSSRNALQILKYINCDNVTVITNNGKAIHTDYPEGISVLMTGGELRHPKDAMVGDFAIRNLQTVFPKKAFVGCSGISPMSGMTTEIAAEVKINELMIQNATKDVYVLADHTKIGKNSSFTSAAIGQIGHLITDEKAPQDVLKQIEKMGVQIHQVKAEKEAGGVSLESK</sequence>
<dbReference type="SUPFAM" id="SSF46785">
    <property type="entry name" value="Winged helix' DNA-binding domain"/>
    <property type="match status" value="1"/>
</dbReference>
<keyword evidence="2 5" id="KW-0238">DNA-binding</keyword>
<keyword evidence="6" id="KW-1185">Reference proteome</keyword>
<dbReference type="Proteomes" id="UP001652394">
    <property type="component" value="Unassembled WGS sequence"/>
</dbReference>
<dbReference type="InterPro" id="IPR001034">
    <property type="entry name" value="DeoR_HTH"/>
</dbReference>
<dbReference type="Pfam" id="PF08220">
    <property type="entry name" value="HTH_DeoR"/>
    <property type="match status" value="1"/>
</dbReference>
<dbReference type="PANTHER" id="PTHR30363:SF44">
    <property type="entry name" value="AGA OPERON TRANSCRIPTIONAL REPRESSOR-RELATED"/>
    <property type="match status" value="1"/>
</dbReference>
<dbReference type="EMBL" id="JAOQJX010000016">
    <property type="protein sequence ID" value="MCU6748107.1"/>
    <property type="molecule type" value="Genomic_DNA"/>
</dbReference>
<dbReference type="PANTHER" id="PTHR30363">
    <property type="entry name" value="HTH-TYPE TRANSCRIPTIONAL REGULATOR SRLR-RELATED"/>
    <property type="match status" value="1"/>
</dbReference>
<dbReference type="InterPro" id="IPR037171">
    <property type="entry name" value="NagB/RpiA_transferase-like"/>
</dbReference>